<evidence type="ECO:0000313" key="1">
    <source>
        <dbReference type="EMBL" id="JAD57053.1"/>
    </source>
</evidence>
<reference evidence="1" key="2">
    <citation type="journal article" date="2015" name="Data Brief">
        <title>Shoot transcriptome of the giant reed, Arundo donax.</title>
        <authorList>
            <person name="Barrero R.A."/>
            <person name="Guerrero F.D."/>
            <person name="Moolhuijzen P."/>
            <person name="Goolsby J.A."/>
            <person name="Tidwell J."/>
            <person name="Bellgard S.E."/>
            <person name="Bellgard M.I."/>
        </authorList>
    </citation>
    <scope>NUCLEOTIDE SEQUENCE</scope>
    <source>
        <tissue evidence="1">Shoot tissue taken approximately 20 cm above the soil surface</tissue>
    </source>
</reference>
<proteinExistence type="predicted"/>
<dbReference type="AlphaFoldDB" id="A0A0A9B4J8"/>
<reference evidence="1" key="1">
    <citation type="submission" date="2014-09" db="EMBL/GenBank/DDBJ databases">
        <authorList>
            <person name="Magalhaes I.L.F."/>
            <person name="Oliveira U."/>
            <person name="Santos F.R."/>
            <person name="Vidigal T.H.D.A."/>
            <person name="Brescovit A.D."/>
            <person name="Santos A.J."/>
        </authorList>
    </citation>
    <scope>NUCLEOTIDE SEQUENCE</scope>
    <source>
        <tissue evidence="1">Shoot tissue taken approximately 20 cm above the soil surface</tissue>
    </source>
</reference>
<accession>A0A0A9B4J8</accession>
<name>A0A0A9B4J8_ARUDO</name>
<dbReference type="EMBL" id="GBRH01240842">
    <property type="protein sequence ID" value="JAD57053.1"/>
    <property type="molecule type" value="Transcribed_RNA"/>
</dbReference>
<organism evidence="1">
    <name type="scientific">Arundo donax</name>
    <name type="common">Giant reed</name>
    <name type="synonym">Donax arundinaceus</name>
    <dbReference type="NCBI Taxonomy" id="35708"/>
    <lineage>
        <taxon>Eukaryota</taxon>
        <taxon>Viridiplantae</taxon>
        <taxon>Streptophyta</taxon>
        <taxon>Embryophyta</taxon>
        <taxon>Tracheophyta</taxon>
        <taxon>Spermatophyta</taxon>
        <taxon>Magnoliopsida</taxon>
        <taxon>Liliopsida</taxon>
        <taxon>Poales</taxon>
        <taxon>Poaceae</taxon>
        <taxon>PACMAD clade</taxon>
        <taxon>Arundinoideae</taxon>
        <taxon>Arundineae</taxon>
        <taxon>Arundo</taxon>
    </lineage>
</organism>
<protein>
    <submittedName>
        <fullName evidence="1">Uncharacterized protein</fullName>
    </submittedName>
</protein>
<sequence>MHERCIVFRSGLCSCSVPDRVFCSKVFTFAAVICNRRCR</sequence>